<feature type="chain" id="PRO_5033109748" description="Carbonic anhydrase" evidence="8">
    <location>
        <begin position="20"/>
        <end position="293"/>
    </location>
</feature>
<evidence type="ECO:0000256" key="7">
    <source>
        <dbReference type="ARBA" id="ARBA00048348"/>
    </source>
</evidence>
<reference evidence="10" key="1">
    <citation type="journal article" date="2020" name="G3 (Bethesda)">
        <title>High-Quality Assemblies for Three Invasive Social Wasps from the &lt;i&gt;Vespula&lt;/i&gt; Genus.</title>
        <authorList>
            <person name="Harrop T.W.R."/>
            <person name="Guhlin J."/>
            <person name="McLaughlin G.M."/>
            <person name="Permina E."/>
            <person name="Stockwell P."/>
            <person name="Gilligan J."/>
            <person name="Le Lec M.F."/>
            <person name="Gruber M.A.M."/>
            <person name="Quinn O."/>
            <person name="Lovegrove M."/>
            <person name="Duncan E.J."/>
            <person name="Remnant E.J."/>
            <person name="Van Eeckhoven J."/>
            <person name="Graham B."/>
            <person name="Knapp R.A."/>
            <person name="Langford K.W."/>
            <person name="Kronenberg Z."/>
            <person name="Press M.O."/>
            <person name="Eacker S.M."/>
            <person name="Wilson-Rankin E.E."/>
            <person name="Purcell J."/>
            <person name="Lester P.J."/>
            <person name="Dearden P.K."/>
        </authorList>
    </citation>
    <scope>NUCLEOTIDE SEQUENCE</scope>
    <source>
        <strain evidence="10">Linc-1</strain>
    </source>
</reference>
<accession>A0A834N621</accession>
<comment type="function">
    <text evidence="1 8">Reversible hydration of carbon dioxide.</text>
</comment>
<gene>
    <name evidence="10" type="ORF">HZH68_008799</name>
</gene>
<dbReference type="InterPro" id="IPR036398">
    <property type="entry name" value="CA_dom_sf"/>
</dbReference>
<keyword evidence="4 8" id="KW-0479">Metal-binding</keyword>
<keyword evidence="11" id="KW-1185">Reference proteome</keyword>
<protein>
    <recommendedName>
        <fullName evidence="3 8">Carbonic anhydrase</fullName>
        <ecNumber evidence="3 8">4.2.1.1</ecNumber>
    </recommendedName>
</protein>
<dbReference type="SUPFAM" id="SSF51069">
    <property type="entry name" value="Carbonic anhydrase"/>
    <property type="match status" value="1"/>
</dbReference>
<evidence type="ECO:0000256" key="2">
    <source>
        <dbReference type="ARBA" id="ARBA00010718"/>
    </source>
</evidence>
<evidence type="ECO:0000256" key="4">
    <source>
        <dbReference type="ARBA" id="ARBA00022723"/>
    </source>
</evidence>
<dbReference type="Gene3D" id="3.10.200.10">
    <property type="entry name" value="Alpha carbonic anhydrase"/>
    <property type="match status" value="1"/>
</dbReference>
<dbReference type="InterPro" id="IPR018338">
    <property type="entry name" value="Carbonic_anhydrase_a-class_CS"/>
</dbReference>
<evidence type="ECO:0000256" key="1">
    <source>
        <dbReference type="ARBA" id="ARBA00002904"/>
    </source>
</evidence>
<comment type="similarity">
    <text evidence="2 8">Belongs to the alpha-carbonic anhydrase family.</text>
</comment>
<feature type="domain" description="Alpha-carbonic anhydrase" evidence="9">
    <location>
        <begin position="20"/>
        <end position="266"/>
    </location>
</feature>
<keyword evidence="6 8" id="KW-0456">Lyase</keyword>
<evidence type="ECO:0000259" key="9">
    <source>
        <dbReference type="PROSITE" id="PS51144"/>
    </source>
</evidence>
<sequence length="293" mass="33803">MWIYSTFLVVIAGLHTVRTADWSYWGDHGPDNWPGQCKTGKKQSPINIVTVNTIKKDLGELNFIRYDHSFTGMVTNNGHTIQVNLHDSLMQLESEYLSLKYTFEQLHFHWGSEHTINNYRYPLELHLVHYNDQYNNVSIASEHKHGIVVVTVLFELSQEDNKALDPIINATEQVSRWVGSSTAELRAKLVPHLLLPNNRKSYYTYEGSLTTPNCQEAVTWFIMTENLTISEAQLRVFQGVESANGTLKFNYRPSQNEGDREIYHHLSGYSNARKMFSVHIYLIIFCLSIMKLT</sequence>
<proteinExistence type="inferred from homology"/>
<evidence type="ECO:0000313" key="10">
    <source>
        <dbReference type="EMBL" id="KAF7397577.1"/>
    </source>
</evidence>
<evidence type="ECO:0000313" key="11">
    <source>
        <dbReference type="Proteomes" id="UP000617340"/>
    </source>
</evidence>
<evidence type="ECO:0000256" key="6">
    <source>
        <dbReference type="ARBA" id="ARBA00023239"/>
    </source>
</evidence>
<dbReference type="PROSITE" id="PS00162">
    <property type="entry name" value="ALPHA_CA_1"/>
    <property type="match status" value="1"/>
</dbReference>
<dbReference type="PROSITE" id="PS51144">
    <property type="entry name" value="ALPHA_CA_2"/>
    <property type="match status" value="1"/>
</dbReference>
<dbReference type="GO" id="GO:0004089">
    <property type="term" value="F:carbonate dehydratase activity"/>
    <property type="evidence" value="ECO:0007669"/>
    <property type="project" value="UniProtKB-UniRule"/>
</dbReference>
<dbReference type="GO" id="GO:0008270">
    <property type="term" value="F:zinc ion binding"/>
    <property type="evidence" value="ECO:0007669"/>
    <property type="project" value="UniProtKB-UniRule"/>
</dbReference>
<dbReference type="PANTHER" id="PTHR18952">
    <property type="entry name" value="CARBONIC ANHYDRASE"/>
    <property type="match status" value="1"/>
</dbReference>
<name>A0A834N621_VESGE</name>
<evidence type="ECO:0000256" key="3">
    <source>
        <dbReference type="ARBA" id="ARBA00012925"/>
    </source>
</evidence>
<dbReference type="InterPro" id="IPR001148">
    <property type="entry name" value="CA_dom"/>
</dbReference>
<dbReference type="SMART" id="SM01057">
    <property type="entry name" value="Carb_anhydrase"/>
    <property type="match status" value="1"/>
</dbReference>
<dbReference type="CDD" id="cd00326">
    <property type="entry name" value="alpha_CA"/>
    <property type="match status" value="1"/>
</dbReference>
<comment type="catalytic activity">
    <reaction evidence="7 8">
        <text>hydrogencarbonate + H(+) = CO2 + H2O</text>
        <dbReference type="Rhea" id="RHEA:10748"/>
        <dbReference type="ChEBI" id="CHEBI:15377"/>
        <dbReference type="ChEBI" id="CHEBI:15378"/>
        <dbReference type="ChEBI" id="CHEBI:16526"/>
        <dbReference type="ChEBI" id="CHEBI:17544"/>
        <dbReference type="EC" id="4.2.1.1"/>
    </reaction>
</comment>
<dbReference type="EC" id="4.2.1.1" evidence="3 8"/>
<evidence type="ECO:0000256" key="8">
    <source>
        <dbReference type="RuleBase" id="RU367011"/>
    </source>
</evidence>
<comment type="cofactor">
    <cofactor evidence="8">
        <name>Zn(2+)</name>
        <dbReference type="ChEBI" id="CHEBI:29105"/>
    </cofactor>
</comment>
<keyword evidence="5 8" id="KW-0862">Zinc</keyword>
<dbReference type="InterPro" id="IPR023561">
    <property type="entry name" value="Carbonic_anhydrase_a-class"/>
</dbReference>
<feature type="signal peptide" evidence="8">
    <location>
        <begin position="1"/>
        <end position="19"/>
    </location>
</feature>
<evidence type="ECO:0000256" key="5">
    <source>
        <dbReference type="ARBA" id="ARBA00022833"/>
    </source>
</evidence>
<organism evidence="10 11">
    <name type="scientific">Vespula germanica</name>
    <name type="common">German yellow jacket</name>
    <name type="synonym">Paravespula germanica</name>
    <dbReference type="NCBI Taxonomy" id="30212"/>
    <lineage>
        <taxon>Eukaryota</taxon>
        <taxon>Metazoa</taxon>
        <taxon>Ecdysozoa</taxon>
        <taxon>Arthropoda</taxon>
        <taxon>Hexapoda</taxon>
        <taxon>Insecta</taxon>
        <taxon>Pterygota</taxon>
        <taxon>Neoptera</taxon>
        <taxon>Endopterygota</taxon>
        <taxon>Hymenoptera</taxon>
        <taxon>Apocrita</taxon>
        <taxon>Aculeata</taxon>
        <taxon>Vespoidea</taxon>
        <taxon>Vespidae</taxon>
        <taxon>Vespinae</taxon>
        <taxon>Vespula</taxon>
    </lineage>
</organism>
<dbReference type="AlphaFoldDB" id="A0A834N621"/>
<comment type="caution">
    <text evidence="10">The sequence shown here is derived from an EMBL/GenBank/DDBJ whole genome shotgun (WGS) entry which is preliminary data.</text>
</comment>
<dbReference type="PANTHER" id="PTHR18952:SF265">
    <property type="entry name" value="CARBONIC ANHYDRASE"/>
    <property type="match status" value="1"/>
</dbReference>
<dbReference type="Pfam" id="PF00194">
    <property type="entry name" value="Carb_anhydrase"/>
    <property type="match status" value="1"/>
</dbReference>
<dbReference type="Proteomes" id="UP000617340">
    <property type="component" value="Unassembled WGS sequence"/>
</dbReference>
<dbReference type="EMBL" id="JACSDZ010000008">
    <property type="protein sequence ID" value="KAF7397577.1"/>
    <property type="molecule type" value="Genomic_DNA"/>
</dbReference>
<keyword evidence="8" id="KW-0732">Signal</keyword>